<name>A0A8H4F0Z8_MUCCL</name>
<feature type="signal peptide" evidence="1">
    <location>
        <begin position="1"/>
        <end position="21"/>
    </location>
</feature>
<dbReference type="Proteomes" id="UP000469890">
    <property type="component" value="Unassembled WGS sequence"/>
</dbReference>
<evidence type="ECO:0000256" key="1">
    <source>
        <dbReference type="SAM" id="SignalP"/>
    </source>
</evidence>
<proteinExistence type="predicted"/>
<accession>A0A8H4F0Z8</accession>
<evidence type="ECO:0000313" key="3">
    <source>
        <dbReference type="Proteomes" id="UP000469890"/>
    </source>
</evidence>
<comment type="caution">
    <text evidence="2">The sequence shown here is derived from an EMBL/GenBank/DDBJ whole genome shotgun (WGS) entry which is preliminary data.</text>
</comment>
<keyword evidence="1" id="KW-0732">Signal</keyword>
<dbReference type="EMBL" id="JAAECE010000005">
    <property type="protein sequence ID" value="KAF1800989.1"/>
    <property type="molecule type" value="Genomic_DNA"/>
</dbReference>
<reference evidence="2 3" key="1">
    <citation type="submission" date="2019-09" db="EMBL/GenBank/DDBJ databases">
        <authorList>
            <consortium name="DOE Joint Genome Institute"/>
            <person name="Mondo S.J."/>
            <person name="Navarro-Mendoza M.I."/>
            <person name="Perez-Arques C."/>
            <person name="Panchal S."/>
            <person name="Nicolas F.E."/>
            <person name="Ganguly P."/>
            <person name="Pangilinan J."/>
            <person name="Grigoriev I."/>
            <person name="Heitman J."/>
            <person name="Sanya K."/>
            <person name="Garre V."/>
        </authorList>
    </citation>
    <scope>NUCLEOTIDE SEQUENCE [LARGE SCALE GENOMIC DNA]</scope>
    <source>
        <strain evidence="2 3">MU402</strain>
    </source>
</reference>
<feature type="chain" id="PRO_5034172887" evidence="1">
    <location>
        <begin position="22"/>
        <end position="78"/>
    </location>
</feature>
<gene>
    <name evidence="2" type="ORF">FB192DRAFT_1383380</name>
</gene>
<evidence type="ECO:0000313" key="2">
    <source>
        <dbReference type="EMBL" id="KAF1800989.1"/>
    </source>
</evidence>
<protein>
    <submittedName>
        <fullName evidence="2">Uncharacterized protein</fullName>
    </submittedName>
</protein>
<dbReference type="AlphaFoldDB" id="A0A8H4F0Z8"/>
<organism evidence="2 3">
    <name type="scientific">Mucor circinelloides f. lusitanicus</name>
    <name type="common">Mucor racemosus var. lusitanicus</name>
    <dbReference type="NCBI Taxonomy" id="29924"/>
    <lineage>
        <taxon>Eukaryota</taxon>
        <taxon>Fungi</taxon>
        <taxon>Fungi incertae sedis</taxon>
        <taxon>Mucoromycota</taxon>
        <taxon>Mucoromycotina</taxon>
        <taxon>Mucoromycetes</taxon>
        <taxon>Mucorales</taxon>
        <taxon>Mucorineae</taxon>
        <taxon>Mucoraceae</taxon>
        <taxon>Mucor</taxon>
    </lineage>
</organism>
<sequence length="78" mass="8381">MTARPFFILSIIVTFICLSMAAPTCSSKKARTKAATLSTYNEGHLPSAIFPDLSGYKLAKTNNLDDGLKAMAKQNGKV</sequence>